<proteinExistence type="predicted"/>
<evidence type="ECO:0000256" key="1">
    <source>
        <dbReference type="SAM" id="Phobius"/>
    </source>
</evidence>
<evidence type="ECO:0000313" key="2">
    <source>
        <dbReference type="EMBL" id="MED6172824.1"/>
    </source>
</evidence>
<name>A0ABU6VI29_9FABA</name>
<comment type="caution">
    <text evidence="2">The sequence shown here is derived from an EMBL/GenBank/DDBJ whole genome shotgun (WGS) entry which is preliminary data.</text>
</comment>
<gene>
    <name evidence="2" type="ORF">PIB30_053528</name>
</gene>
<keyword evidence="1" id="KW-0472">Membrane</keyword>
<keyword evidence="1" id="KW-0812">Transmembrane</keyword>
<keyword evidence="1" id="KW-1133">Transmembrane helix</keyword>
<protein>
    <submittedName>
        <fullName evidence="2">Uncharacterized protein</fullName>
    </submittedName>
</protein>
<evidence type="ECO:0000313" key="3">
    <source>
        <dbReference type="Proteomes" id="UP001341840"/>
    </source>
</evidence>
<keyword evidence="3" id="KW-1185">Reference proteome</keyword>
<dbReference type="EMBL" id="JASCZI010151433">
    <property type="protein sequence ID" value="MED6172824.1"/>
    <property type="molecule type" value="Genomic_DNA"/>
</dbReference>
<dbReference type="Proteomes" id="UP001341840">
    <property type="component" value="Unassembled WGS sequence"/>
</dbReference>
<reference evidence="2 3" key="1">
    <citation type="journal article" date="2023" name="Plants (Basel)">
        <title>Bridging the Gap: Combining Genomics and Transcriptomics Approaches to Understand Stylosanthes scabra, an Orphan Legume from the Brazilian Caatinga.</title>
        <authorList>
            <person name="Ferreira-Neto J.R.C."/>
            <person name="da Silva M.D."/>
            <person name="Binneck E."/>
            <person name="de Melo N.F."/>
            <person name="da Silva R.H."/>
            <person name="de Melo A.L.T.M."/>
            <person name="Pandolfi V."/>
            <person name="Bustamante F.O."/>
            <person name="Brasileiro-Vidal A.C."/>
            <person name="Benko-Iseppon A.M."/>
        </authorList>
    </citation>
    <scope>NUCLEOTIDE SEQUENCE [LARGE SCALE GENOMIC DNA]</scope>
    <source>
        <tissue evidence="2">Leaves</tissue>
    </source>
</reference>
<feature type="transmembrane region" description="Helical" evidence="1">
    <location>
        <begin position="6"/>
        <end position="24"/>
    </location>
</feature>
<accession>A0ABU6VI29</accession>
<organism evidence="2 3">
    <name type="scientific">Stylosanthes scabra</name>
    <dbReference type="NCBI Taxonomy" id="79078"/>
    <lineage>
        <taxon>Eukaryota</taxon>
        <taxon>Viridiplantae</taxon>
        <taxon>Streptophyta</taxon>
        <taxon>Embryophyta</taxon>
        <taxon>Tracheophyta</taxon>
        <taxon>Spermatophyta</taxon>
        <taxon>Magnoliopsida</taxon>
        <taxon>eudicotyledons</taxon>
        <taxon>Gunneridae</taxon>
        <taxon>Pentapetalae</taxon>
        <taxon>rosids</taxon>
        <taxon>fabids</taxon>
        <taxon>Fabales</taxon>
        <taxon>Fabaceae</taxon>
        <taxon>Papilionoideae</taxon>
        <taxon>50 kb inversion clade</taxon>
        <taxon>dalbergioids sensu lato</taxon>
        <taxon>Dalbergieae</taxon>
        <taxon>Pterocarpus clade</taxon>
        <taxon>Stylosanthes</taxon>
    </lineage>
</organism>
<sequence>MTKTNVLYVLIIMIIGTFICYAISEFEDAIIRDLEKPWFPIADDAHDLKKCYAKCEQTYDKFLSKRSTHRRERCRNLCKKLNKCIEGCNEHYGNEEESKKCIEEYCNQRNFYYNLGPNF</sequence>